<dbReference type="SUPFAM" id="SSF160582">
    <property type="entry name" value="MbtH-like"/>
    <property type="match status" value="1"/>
</dbReference>
<dbReference type="EMBL" id="JELX01004283">
    <property type="protein sequence ID" value="KYF49205.1"/>
    <property type="molecule type" value="Genomic_DNA"/>
</dbReference>
<dbReference type="GO" id="GO:0005829">
    <property type="term" value="C:cytosol"/>
    <property type="evidence" value="ECO:0007669"/>
    <property type="project" value="TreeGrafter"/>
</dbReference>
<dbReference type="AlphaFoldDB" id="A0A150P1V8"/>
<dbReference type="InterPro" id="IPR038020">
    <property type="entry name" value="MbtH-like_sf"/>
</dbReference>
<dbReference type="InterPro" id="IPR005153">
    <property type="entry name" value="MbtH-like_dom"/>
</dbReference>
<dbReference type="Proteomes" id="UP000075604">
    <property type="component" value="Unassembled WGS sequence"/>
</dbReference>
<reference evidence="2 3" key="1">
    <citation type="submission" date="2014-02" db="EMBL/GenBank/DDBJ databases">
        <title>The small core and large imbalanced accessory genome model reveals a collaborative survival strategy of Sorangium cellulosum strains in nature.</title>
        <authorList>
            <person name="Han K."/>
            <person name="Peng R."/>
            <person name="Blom J."/>
            <person name="Li Y.-Z."/>
        </authorList>
    </citation>
    <scope>NUCLEOTIDE SEQUENCE [LARGE SCALE GENOMIC DNA]</scope>
    <source>
        <strain evidence="2 3">So0157-18</strain>
    </source>
</reference>
<dbReference type="InterPro" id="IPR037407">
    <property type="entry name" value="MLP_fam"/>
</dbReference>
<accession>A0A150P1V8</accession>
<sequence length="73" mass="8119">MSQGEGQDAATYRVVVDHEKQYAVCPVERAIPRGWREAGKQGSVMECLAYIDQAWERLRAPAEVAGARAERLS</sequence>
<feature type="domain" description="MbtH-like" evidence="1">
    <location>
        <begin position="3"/>
        <end position="53"/>
    </location>
</feature>
<evidence type="ECO:0000259" key="1">
    <source>
        <dbReference type="SMART" id="SM00923"/>
    </source>
</evidence>
<dbReference type="PANTHER" id="PTHR38444">
    <property type="entry name" value="ENTEROBACTIN BIOSYNTHESIS PROTEIN YBDZ"/>
    <property type="match status" value="1"/>
</dbReference>
<name>A0A150P1V8_SORCE</name>
<comment type="caution">
    <text evidence="2">The sequence shown here is derived from an EMBL/GenBank/DDBJ whole genome shotgun (WGS) entry which is preliminary data.</text>
</comment>
<protein>
    <recommendedName>
        <fullName evidence="1">MbtH-like domain-containing protein</fullName>
    </recommendedName>
</protein>
<gene>
    <name evidence="2" type="ORF">BE04_13945</name>
</gene>
<dbReference type="Pfam" id="PF03621">
    <property type="entry name" value="MbtH"/>
    <property type="match status" value="1"/>
</dbReference>
<dbReference type="SMART" id="SM00923">
    <property type="entry name" value="MbtH"/>
    <property type="match status" value="1"/>
</dbReference>
<evidence type="ECO:0000313" key="2">
    <source>
        <dbReference type="EMBL" id="KYF49205.1"/>
    </source>
</evidence>
<organism evidence="2 3">
    <name type="scientific">Sorangium cellulosum</name>
    <name type="common">Polyangium cellulosum</name>
    <dbReference type="NCBI Taxonomy" id="56"/>
    <lineage>
        <taxon>Bacteria</taxon>
        <taxon>Pseudomonadati</taxon>
        <taxon>Myxococcota</taxon>
        <taxon>Polyangia</taxon>
        <taxon>Polyangiales</taxon>
        <taxon>Polyangiaceae</taxon>
        <taxon>Sorangium</taxon>
    </lineage>
</organism>
<evidence type="ECO:0000313" key="3">
    <source>
        <dbReference type="Proteomes" id="UP000075604"/>
    </source>
</evidence>
<dbReference type="Gene3D" id="3.90.820.10">
    <property type="entry name" value="Structural Genomics, Unknown Function 30-nov-00 1gh9 Mol_id"/>
    <property type="match status" value="1"/>
</dbReference>
<proteinExistence type="predicted"/>
<dbReference type="PANTHER" id="PTHR38444:SF1">
    <property type="entry name" value="ENTEROBACTIN BIOSYNTHESIS PROTEIN YBDZ"/>
    <property type="match status" value="1"/>
</dbReference>
<dbReference type="GO" id="GO:0019290">
    <property type="term" value="P:siderophore biosynthetic process"/>
    <property type="evidence" value="ECO:0007669"/>
    <property type="project" value="TreeGrafter"/>
</dbReference>